<dbReference type="EMBL" id="JAMKOV010000028">
    <property type="protein sequence ID" value="KAI8035847.1"/>
    <property type="molecule type" value="Genomic_DNA"/>
</dbReference>
<keyword evidence="2" id="KW-1185">Reference proteome</keyword>
<accession>A0A9P9YF77</accession>
<reference evidence="1" key="1">
    <citation type="journal article" date="2023" name="Genome Biol. Evol.">
        <title>Long-read-based Genome Assembly of Drosophila gunungcola Reveals Fewer Chemosensory Genes in Flower-breeding Species.</title>
        <authorList>
            <person name="Negi A."/>
            <person name="Liao B.Y."/>
            <person name="Yeh S.D."/>
        </authorList>
    </citation>
    <scope>NUCLEOTIDE SEQUENCE</scope>
    <source>
        <strain evidence="1">Sukarami</strain>
    </source>
</reference>
<comment type="caution">
    <text evidence="1">The sequence shown here is derived from an EMBL/GenBank/DDBJ whole genome shotgun (WGS) entry which is preliminary data.</text>
</comment>
<proteinExistence type="predicted"/>
<evidence type="ECO:0000313" key="2">
    <source>
        <dbReference type="Proteomes" id="UP001059596"/>
    </source>
</evidence>
<evidence type="ECO:0000313" key="1">
    <source>
        <dbReference type="EMBL" id="KAI8035847.1"/>
    </source>
</evidence>
<dbReference type="AlphaFoldDB" id="A0A9P9YF77"/>
<organism evidence="1 2">
    <name type="scientific">Drosophila gunungcola</name>
    <name type="common">fruit fly</name>
    <dbReference type="NCBI Taxonomy" id="103775"/>
    <lineage>
        <taxon>Eukaryota</taxon>
        <taxon>Metazoa</taxon>
        <taxon>Ecdysozoa</taxon>
        <taxon>Arthropoda</taxon>
        <taxon>Hexapoda</taxon>
        <taxon>Insecta</taxon>
        <taxon>Pterygota</taxon>
        <taxon>Neoptera</taxon>
        <taxon>Endopterygota</taxon>
        <taxon>Diptera</taxon>
        <taxon>Brachycera</taxon>
        <taxon>Muscomorpha</taxon>
        <taxon>Ephydroidea</taxon>
        <taxon>Drosophilidae</taxon>
        <taxon>Drosophila</taxon>
        <taxon>Sophophora</taxon>
    </lineage>
</organism>
<dbReference type="Proteomes" id="UP001059596">
    <property type="component" value="Unassembled WGS sequence"/>
</dbReference>
<name>A0A9P9YF77_9MUSC</name>
<protein>
    <submittedName>
        <fullName evidence="1">Uncharacterized protein</fullName>
    </submittedName>
</protein>
<sequence>PCAATLHFSLIYNGLPIPILDRSSILYCIFFEEIWSEKYVNIRALWTGCLSGKVGQSIQTD</sequence>
<gene>
    <name evidence="1" type="ORF">M5D96_011278</name>
</gene>
<feature type="non-terminal residue" evidence="1">
    <location>
        <position position="61"/>
    </location>
</feature>